<organism evidence="2">
    <name type="scientific">marine sediment metagenome</name>
    <dbReference type="NCBI Taxonomy" id="412755"/>
    <lineage>
        <taxon>unclassified sequences</taxon>
        <taxon>metagenomes</taxon>
        <taxon>ecological metagenomes</taxon>
    </lineage>
</organism>
<name>X0VA56_9ZZZZ</name>
<evidence type="ECO:0000259" key="1">
    <source>
        <dbReference type="Pfam" id="PF02550"/>
    </source>
</evidence>
<dbReference type="GO" id="GO:0008775">
    <property type="term" value="F:acetate CoA-transferase activity"/>
    <property type="evidence" value="ECO:0007669"/>
    <property type="project" value="InterPro"/>
</dbReference>
<dbReference type="EMBL" id="BARS01010799">
    <property type="protein sequence ID" value="GAF97460.1"/>
    <property type="molecule type" value="Genomic_DNA"/>
</dbReference>
<feature type="non-terminal residue" evidence="2">
    <location>
        <position position="181"/>
    </location>
</feature>
<proteinExistence type="predicted"/>
<evidence type="ECO:0000313" key="2">
    <source>
        <dbReference type="EMBL" id="GAF97460.1"/>
    </source>
</evidence>
<sequence>MTEPNPGYNKETTASWQENYRSMIASAEEAIARIRPGQRVFIGTGCAQPQVLVKALVNRAAELEDIEIIHLLSLAEPSYGHKELAKHFHIHSFFIGSNINEMQELGDYTPIFLSDIPRLFRSGELPVDVALIQTTPPNEQGMCSLGISVDITKSAAENAGFVIAQVNPQMPWTMGDNLLYV</sequence>
<dbReference type="SUPFAM" id="SSF100950">
    <property type="entry name" value="NagB/RpiA/CoA transferase-like"/>
    <property type="match status" value="1"/>
</dbReference>
<dbReference type="InterPro" id="IPR003702">
    <property type="entry name" value="ActCoA_hydro_N"/>
</dbReference>
<dbReference type="AlphaFoldDB" id="X0VA56"/>
<dbReference type="InterPro" id="IPR046433">
    <property type="entry name" value="ActCoA_hydro"/>
</dbReference>
<dbReference type="Pfam" id="PF02550">
    <property type="entry name" value="AcetylCoA_hydro"/>
    <property type="match status" value="1"/>
</dbReference>
<protein>
    <recommendedName>
        <fullName evidence="1">Acetyl-CoA hydrolase/transferase N-terminal domain-containing protein</fullName>
    </recommendedName>
</protein>
<reference evidence="2" key="1">
    <citation type="journal article" date="2014" name="Front. Microbiol.">
        <title>High frequency of phylogenetically diverse reductive dehalogenase-homologous genes in deep subseafloor sedimentary metagenomes.</title>
        <authorList>
            <person name="Kawai M."/>
            <person name="Futagami T."/>
            <person name="Toyoda A."/>
            <person name="Takaki Y."/>
            <person name="Nishi S."/>
            <person name="Hori S."/>
            <person name="Arai W."/>
            <person name="Tsubouchi T."/>
            <person name="Morono Y."/>
            <person name="Uchiyama I."/>
            <person name="Ito T."/>
            <person name="Fujiyama A."/>
            <person name="Inagaki F."/>
            <person name="Takami H."/>
        </authorList>
    </citation>
    <scope>NUCLEOTIDE SEQUENCE</scope>
    <source>
        <strain evidence="2">Expedition CK06-06</strain>
    </source>
</reference>
<dbReference type="Gene3D" id="3.40.1080.10">
    <property type="entry name" value="Glutaconate Coenzyme A-transferase"/>
    <property type="match status" value="1"/>
</dbReference>
<accession>X0VA56</accession>
<dbReference type="PANTHER" id="PTHR21432:SF20">
    <property type="entry name" value="ACETYL-COA HYDROLASE"/>
    <property type="match status" value="1"/>
</dbReference>
<dbReference type="GO" id="GO:0006083">
    <property type="term" value="P:acetate metabolic process"/>
    <property type="evidence" value="ECO:0007669"/>
    <property type="project" value="InterPro"/>
</dbReference>
<comment type="caution">
    <text evidence="2">The sequence shown here is derived from an EMBL/GenBank/DDBJ whole genome shotgun (WGS) entry which is preliminary data.</text>
</comment>
<gene>
    <name evidence="2" type="ORF">S01H1_19883</name>
</gene>
<dbReference type="InterPro" id="IPR037171">
    <property type="entry name" value="NagB/RpiA_transferase-like"/>
</dbReference>
<feature type="domain" description="Acetyl-CoA hydrolase/transferase N-terminal" evidence="1">
    <location>
        <begin position="17"/>
        <end position="176"/>
    </location>
</feature>
<dbReference type="PANTHER" id="PTHR21432">
    <property type="entry name" value="ACETYL-COA HYDROLASE-RELATED"/>
    <property type="match status" value="1"/>
</dbReference>